<dbReference type="Proteomes" id="UP000034805">
    <property type="component" value="Unassembled WGS sequence"/>
</dbReference>
<dbReference type="EC" id="3.1.3.48" evidence="2"/>
<dbReference type="Pfam" id="PF00102">
    <property type="entry name" value="Y_phosphatase"/>
    <property type="match status" value="1"/>
</dbReference>
<evidence type="ECO:0000256" key="1">
    <source>
        <dbReference type="ARBA" id="ARBA00004496"/>
    </source>
</evidence>
<reference evidence="9 10" key="1">
    <citation type="submission" date="2015-08" db="EMBL/GenBank/DDBJ databases">
        <title>The genome of the Asian arowana (Scleropages formosus).</title>
        <authorList>
            <person name="Tan M.H."/>
            <person name="Gan H.M."/>
            <person name="Croft L.J."/>
            <person name="Austin C.M."/>
        </authorList>
    </citation>
    <scope>NUCLEOTIDE SEQUENCE [LARGE SCALE GENOMIC DNA]</scope>
    <source>
        <strain evidence="9">Aro1</strain>
    </source>
</reference>
<sequence>MEQQTQVLRGFLAHVRSKEAKAEADGGFVGEFLKLKRQSTKYRAEKTYPTKAAERQENVKKNRYKDIVPFDHSRVRLSLSTSPSNNDYINANFIKGVFKEQAYIATQGPLAGTIVDFLRMIWEYNVEVIVMACREFEMGKKKCERYWPEKLGEVFVCDPFTVCCESEENKGDYVTRVLKVTYRDLTRKFWQLHYMNWPDHGVPDSIPPILEMIQEMRMYQDHENVPICIHCRGSSGCTQIPAPSLPIQAESERDFSEELGIASELELEILLKMVEQDPKAVEWCKRGNWQFDQTHHVPELTESLKLSCPAVEEAPPSIHVSLPPKDPVKDLLALTTEPELSNHHSEEVVRRQKPQPVPRTSLMLKDKVGHKLQQVDQLPSREKEIEPDLILETPEESEGWWSSVEDPYFSSALEHKSPSESVDERFLSVQWTRSSYCEGPSLALNGQVLEPTHTGFLSTGMALASPDDDEPPPLPERTPESFILADKSDNQSSKLVSPLPNTCQPFLIHSVPEPDPDLGTGAVTVSTFAERLLSNFN</sequence>
<evidence type="ECO:0000256" key="4">
    <source>
        <dbReference type="ARBA" id="ARBA00022553"/>
    </source>
</evidence>
<evidence type="ECO:0000259" key="8">
    <source>
        <dbReference type="PROSITE" id="PS50055"/>
    </source>
</evidence>
<dbReference type="PRINTS" id="PR00700">
    <property type="entry name" value="PRTYPHPHTASE"/>
</dbReference>
<dbReference type="GO" id="GO:0005737">
    <property type="term" value="C:cytoplasm"/>
    <property type="evidence" value="ECO:0007669"/>
    <property type="project" value="UniProtKB-SubCell"/>
</dbReference>
<accession>A0A0P7XN93</accession>
<dbReference type="GO" id="GO:0050868">
    <property type="term" value="P:negative regulation of T cell activation"/>
    <property type="evidence" value="ECO:0007669"/>
    <property type="project" value="TreeGrafter"/>
</dbReference>
<evidence type="ECO:0000313" key="10">
    <source>
        <dbReference type="Proteomes" id="UP000034805"/>
    </source>
</evidence>
<dbReference type="InterPro" id="IPR029021">
    <property type="entry name" value="Prot-tyrosine_phosphatase-like"/>
</dbReference>
<gene>
    <name evidence="9" type="ORF">Z043_102183</name>
</gene>
<comment type="subcellular location">
    <subcellularLocation>
        <location evidence="1">Cytoplasm</location>
    </subcellularLocation>
</comment>
<dbReference type="AlphaFoldDB" id="A0A0P7XN93"/>
<dbReference type="SMART" id="SM00194">
    <property type="entry name" value="PTPc"/>
    <property type="match status" value="1"/>
</dbReference>
<dbReference type="SUPFAM" id="SSF52799">
    <property type="entry name" value="(Phosphotyrosine protein) phosphatases II"/>
    <property type="match status" value="1"/>
</dbReference>
<evidence type="ECO:0000256" key="7">
    <source>
        <dbReference type="ARBA" id="ARBA00034734"/>
    </source>
</evidence>
<keyword evidence="6" id="KW-0904">Protein phosphatase</keyword>
<organism evidence="9 10">
    <name type="scientific">Scleropages formosus</name>
    <name type="common">Asian bonytongue</name>
    <name type="synonym">Osteoglossum formosum</name>
    <dbReference type="NCBI Taxonomy" id="113540"/>
    <lineage>
        <taxon>Eukaryota</taxon>
        <taxon>Metazoa</taxon>
        <taxon>Chordata</taxon>
        <taxon>Craniata</taxon>
        <taxon>Vertebrata</taxon>
        <taxon>Euteleostomi</taxon>
        <taxon>Actinopterygii</taxon>
        <taxon>Neopterygii</taxon>
        <taxon>Teleostei</taxon>
        <taxon>Osteoglossocephala</taxon>
        <taxon>Osteoglossomorpha</taxon>
        <taxon>Osteoglossiformes</taxon>
        <taxon>Osteoglossidae</taxon>
        <taxon>Scleropages</taxon>
    </lineage>
</organism>
<evidence type="ECO:0000256" key="5">
    <source>
        <dbReference type="ARBA" id="ARBA00022801"/>
    </source>
</evidence>
<keyword evidence="3" id="KW-0963">Cytoplasm</keyword>
<proteinExistence type="inferred from homology"/>
<keyword evidence="4" id="KW-0597">Phosphoprotein</keyword>
<dbReference type="PANTHER" id="PTHR45983:SF1">
    <property type="entry name" value="TYROSINE-PROTEIN PHOSPHATASE NON-RECEPTOR TYPE 22"/>
    <property type="match status" value="1"/>
</dbReference>
<protein>
    <recommendedName>
        <fullName evidence="2">protein-tyrosine-phosphatase</fullName>
        <ecNumber evidence="2">3.1.3.48</ecNumber>
    </recommendedName>
</protein>
<dbReference type="GO" id="GO:0005634">
    <property type="term" value="C:nucleus"/>
    <property type="evidence" value="ECO:0007669"/>
    <property type="project" value="TreeGrafter"/>
</dbReference>
<dbReference type="Gene3D" id="3.90.190.10">
    <property type="entry name" value="Protein tyrosine phosphatase superfamily"/>
    <property type="match status" value="1"/>
</dbReference>
<name>A0A0P7XN93_SCLFO</name>
<evidence type="ECO:0000256" key="2">
    <source>
        <dbReference type="ARBA" id="ARBA00013064"/>
    </source>
</evidence>
<evidence type="ECO:0000313" key="9">
    <source>
        <dbReference type="EMBL" id="KPP78316.1"/>
    </source>
</evidence>
<dbReference type="GO" id="GO:0004726">
    <property type="term" value="F:non-membrane spanning protein tyrosine phosphatase activity"/>
    <property type="evidence" value="ECO:0007669"/>
    <property type="project" value="InterPro"/>
</dbReference>
<dbReference type="FunFam" id="3.90.190.10:FF:000045">
    <property type="entry name" value="Tyrosine-protein phosphatase non-receptor type 12"/>
    <property type="match status" value="1"/>
</dbReference>
<dbReference type="GO" id="GO:0050852">
    <property type="term" value="P:T cell receptor signaling pathway"/>
    <property type="evidence" value="ECO:0007669"/>
    <property type="project" value="TreeGrafter"/>
</dbReference>
<dbReference type="InterPro" id="IPR000242">
    <property type="entry name" value="PTP_cat"/>
</dbReference>
<evidence type="ECO:0000256" key="3">
    <source>
        <dbReference type="ARBA" id="ARBA00022490"/>
    </source>
</evidence>
<dbReference type="PROSITE" id="PS50055">
    <property type="entry name" value="TYR_PHOSPHATASE_PTP"/>
    <property type="match status" value="1"/>
</dbReference>
<feature type="domain" description="Tyrosine-protein phosphatase" evidence="8">
    <location>
        <begin position="28"/>
        <end position="236"/>
    </location>
</feature>
<keyword evidence="5" id="KW-0378">Hydrolase</keyword>
<dbReference type="EMBL" id="JARO02000506">
    <property type="protein sequence ID" value="KPP78316.1"/>
    <property type="molecule type" value="Genomic_DNA"/>
</dbReference>
<dbReference type="PANTHER" id="PTHR45983">
    <property type="entry name" value="TYROSINE PHOSPHATSE N18, PUTATIVE-RELATED"/>
    <property type="match status" value="1"/>
</dbReference>
<comment type="caution">
    <text evidence="9">The sequence shown here is derived from an EMBL/GenBank/DDBJ whole genome shotgun (WGS) entry which is preliminary data.</text>
</comment>
<evidence type="ECO:0000256" key="6">
    <source>
        <dbReference type="ARBA" id="ARBA00022912"/>
    </source>
</evidence>
<dbReference type="InterPro" id="IPR047170">
    <property type="entry name" value="PTN12/18/22"/>
</dbReference>
<comment type="similarity">
    <text evidence="7">Belongs to the protein-tyrosine phosphatase family. Non-receptor class 4 subfamily.</text>
</comment>